<dbReference type="InterPro" id="IPR012597">
    <property type="entry name" value="Pheromone"/>
</dbReference>
<protein>
    <recommendedName>
        <fullName evidence="3">Pheromone</fullName>
    </recommendedName>
</protein>
<evidence type="ECO:0008006" key="3">
    <source>
        <dbReference type="Google" id="ProtNLM"/>
    </source>
</evidence>
<dbReference type="Proteomes" id="UP000297245">
    <property type="component" value="Unassembled WGS sequence"/>
</dbReference>
<keyword evidence="2" id="KW-1185">Reference proteome</keyword>
<accession>A0A4S8L5I0</accession>
<dbReference type="GO" id="GO:0016020">
    <property type="term" value="C:membrane"/>
    <property type="evidence" value="ECO:0007669"/>
    <property type="project" value="InterPro"/>
</dbReference>
<evidence type="ECO:0000313" key="2">
    <source>
        <dbReference type="Proteomes" id="UP000297245"/>
    </source>
</evidence>
<name>A0A4S8L5I0_DENBC</name>
<sequence length="79" mass="8279">MDNFNTLSLSLTSIGPLDLSAAYSPSELQDVDNDFSMMSLPTLASSTSSELSQADDPSIVPVDAERATQGTYGAFCVIA</sequence>
<dbReference type="Pfam" id="PF08015">
    <property type="entry name" value="Pheromone"/>
    <property type="match status" value="1"/>
</dbReference>
<gene>
    <name evidence="1" type="ORF">K435DRAFT_784038</name>
</gene>
<proteinExistence type="predicted"/>
<evidence type="ECO:0000313" key="1">
    <source>
        <dbReference type="EMBL" id="THU83829.1"/>
    </source>
</evidence>
<dbReference type="AlphaFoldDB" id="A0A4S8L5I0"/>
<reference evidence="1 2" key="1">
    <citation type="journal article" date="2019" name="Nat. Ecol. Evol.">
        <title>Megaphylogeny resolves global patterns of mushroom evolution.</title>
        <authorList>
            <person name="Varga T."/>
            <person name="Krizsan K."/>
            <person name="Foldi C."/>
            <person name="Dima B."/>
            <person name="Sanchez-Garcia M."/>
            <person name="Sanchez-Ramirez S."/>
            <person name="Szollosi G.J."/>
            <person name="Szarkandi J.G."/>
            <person name="Papp V."/>
            <person name="Albert L."/>
            <person name="Andreopoulos W."/>
            <person name="Angelini C."/>
            <person name="Antonin V."/>
            <person name="Barry K.W."/>
            <person name="Bougher N.L."/>
            <person name="Buchanan P."/>
            <person name="Buyck B."/>
            <person name="Bense V."/>
            <person name="Catcheside P."/>
            <person name="Chovatia M."/>
            <person name="Cooper J."/>
            <person name="Damon W."/>
            <person name="Desjardin D."/>
            <person name="Finy P."/>
            <person name="Geml J."/>
            <person name="Haridas S."/>
            <person name="Hughes K."/>
            <person name="Justo A."/>
            <person name="Karasinski D."/>
            <person name="Kautmanova I."/>
            <person name="Kiss B."/>
            <person name="Kocsube S."/>
            <person name="Kotiranta H."/>
            <person name="LaButti K.M."/>
            <person name="Lechner B.E."/>
            <person name="Liimatainen K."/>
            <person name="Lipzen A."/>
            <person name="Lukacs Z."/>
            <person name="Mihaltcheva S."/>
            <person name="Morgado L.N."/>
            <person name="Niskanen T."/>
            <person name="Noordeloos M.E."/>
            <person name="Ohm R.A."/>
            <person name="Ortiz-Santana B."/>
            <person name="Ovrebo C."/>
            <person name="Racz N."/>
            <person name="Riley R."/>
            <person name="Savchenko A."/>
            <person name="Shiryaev A."/>
            <person name="Soop K."/>
            <person name="Spirin V."/>
            <person name="Szebenyi C."/>
            <person name="Tomsovsky M."/>
            <person name="Tulloss R.E."/>
            <person name="Uehling J."/>
            <person name="Grigoriev I.V."/>
            <person name="Vagvolgyi C."/>
            <person name="Papp T."/>
            <person name="Martin F.M."/>
            <person name="Miettinen O."/>
            <person name="Hibbett D.S."/>
            <person name="Nagy L.G."/>
        </authorList>
    </citation>
    <scope>NUCLEOTIDE SEQUENCE [LARGE SCALE GENOMIC DNA]</scope>
    <source>
        <strain evidence="1 2">CBS 962.96</strain>
    </source>
</reference>
<organism evidence="1 2">
    <name type="scientific">Dendrothele bispora (strain CBS 962.96)</name>
    <dbReference type="NCBI Taxonomy" id="1314807"/>
    <lineage>
        <taxon>Eukaryota</taxon>
        <taxon>Fungi</taxon>
        <taxon>Dikarya</taxon>
        <taxon>Basidiomycota</taxon>
        <taxon>Agaricomycotina</taxon>
        <taxon>Agaricomycetes</taxon>
        <taxon>Agaricomycetidae</taxon>
        <taxon>Agaricales</taxon>
        <taxon>Agaricales incertae sedis</taxon>
        <taxon>Dendrothele</taxon>
    </lineage>
</organism>
<dbReference type="GO" id="GO:0000772">
    <property type="term" value="F:mating pheromone activity"/>
    <property type="evidence" value="ECO:0007669"/>
    <property type="project" value="InterPro"/>
</dbReference>
<dbReference type="EMBL" id="ML179638">
    <property type="protein sequence ID" value="THU83829.1"/>
    <property type="molecule type" value="Genomic_DNA"/>
</dbReference>